<proteinExistence type="predicted"/>
<reference evidence="1 2" key="1">
    <citation type="journal article" date="2023" name="Plants (Basel)">
        <title>Bridging the Gap: Combining Genomics and Transcriptomics Approaches to Understand Stylosanthes scabra, an Orphan Legume from the Brazilian Caatinga.</title>
        <authorList>
            <person name="Ferreira-Neto J.R.C."/>
            <person name="da Silva M.D."/>
            <person name="Binneck E."/>
            <person name="de Melo N.F."/>
            <person name="da Silva R.H."/>
            <person name="de Melo A.L.T.M."/>
            <person name="Pandolfi V."/>
            <person name="Bustamante F.O."/>
            <person name="Brasileiro-Vidal A.C."/>
            <person name="Benko-Iseppon A.M."/>
        </authorList>
    </citation>
    <scope>NUCLEOTIDE SEQUENCE [LARGE SCALE GENOMIC DNA]</scope>
    <source>
        <tissue evidence="1">Leaves</tissue>
    </source>
</reference>
<gene>
    <name evidence="1" type="ORF">PIB30_050369</name>
</gene>
<evidence type="ECO:0000313" key="1">
    <source>
        <dbReference type="EMBL" id="MED6111211.1"/>
    </source>
</evidence>
<evidence type="ECO:0000313" key="2">
    <source>
        <dbReference type="Proteomes" id="UP001341840"/>
    </source>
</evidence>
<keyword evidence="2" id="KW-1185">Reference proteome</keyword>
<accession>A0ABU6QGY6</accession>
<name>A0ABU6QGY6_9FABA</name>
<sequence>MQRIHFNNCGNPIIIVVAPCWNISTTTTMENATVVKSRRTVVICSVVPVLIRGIISNVDRCPGEITIFELNLMLKFDILIAQIRSLFINNLLILLIRLSSSSSLQQ</sequence>
<organism evidence="1 2">
    <name type="scientific">Stylosanthes scabra</name>
    <dbReference type="NCBI Taxonomy" id="79078"/>
    <lineage>
        <taxon>Eukaryota</taxon>
        <taxon>Viridiplantae</taxon>
        <taxon>Streptophyta</taxon>
        <taxon>Embryophyta</taxon>
        <taxon>Tracheophyta</taxon>
        <taxon>Spermatophyta</taxon>
        <taxon>Magnoliopsida</taxon>
        <taxon>eudicotyledons</taxon>
        <taxon>Gunneridae</taxon>
        <taxon>Pentapetalae</taxon>
        <taxon>rosids</taxon>
        <taxon>fabids</taxon>
        <taxon>Fabales</taxon>
        <taxon>Fabaceae</taxon>
        <taxon>Papilionoideae</taxon>
        <taxon>50 kb inversion clade</taxon>
        <taxon>dalbergioids sensu lato</taxon>
        <taxon>Dalbergieae</taxon>
        <taxon>Pterocarpus clade</taxon>
        <taxon>Stylosanthes</taxon>
    </lineage>
</organism>
<dbReference type="Proteomes" id="UP001341840">
    <property type="component" value="Unassembled WGS sequence"/>
</dbReference>
<protein>
    <submittedName>
        <fullName evidence="1">Uncharacterized protein</fullName>
    </submittedName>
</protein>
<dbReference type="EMBL" id="JASCZI010000346">
    <property type="protein sequence ID" value="MED6111211.1"/>
    <property type="molecule type" value="Genomic_DNA"/>
</dbReference>
<comment type="caution">
    <text evidence="1">The sequence shown here is derived from an EMBL/GenBank/DDBJ whole genome shotgun (WGS) entry which is preliminary data.</text>
</comment>